<name>A0AA41RT22_PAPNU</name>
<sequence length="220" mass="25360">MSRSFQNFRNIFVVLTRYRSSINCPIKNTRPDVHVSKHRCAGDQNRGLQLLNPGDHEVHTTESRTKITRKVDIDRTVQQLTPSDTASAYRSWTLWTRWILGAMLTLILPFWKTKWQKLLQLEAEVEMAVEVVEHVAETVEKVAVVTEKLSMEMANKIPGDGKLKKAVLMVERVSEEAEKDARLAEDILHKVDDLKQDVEKLIEPIFDREKFESTPSGETY</sequence>
<keyword evidence="3" id="KW-1185">Reference proteome</keyword>
<evidence type="ECO:0000313" key="3">
    <source>
        <dbReference type="Proteomes" id="UP001177140"/>
    </source>
</evidence>
<dbReference type="PANTHER" id="PTHR33735">
    <property type="entry name" value="EXPRESSED PROTEIN"/>
    <property type="match status" value="1"/>
</dbReference>
<dbReference type="Proteomes" id="UP001177140">
    <property type="component" value="Unassembled WGS sequence"/>
</dbReference>
<dbReference type="EMBL" id="JAJJMA010051241">
    <property type="protein sequence ID" value="MCL7025974.1"/>
    <property type="molecule type" value="Genomic_DNA"/>
</dbReference>
<evidence type="ECO:0000256" key="1">
    <source>
        <dbReference type="SAM" id="Phobius"/>
    </source>
</evidence>
<protein>
    <submittedName>
        <fullName evidence="2">Uncharacterized protein</fullName>
    </submittedName>
</protein>
<dbReference type="PANTHER" id="PTHR33735:SF10">
    <property type="entry name" value="EXPRESSED PROTEIN"/>
    <property type="match status" value="1"/>
</dbReference>
<proteinExistence type="predicted"/>
<organism evidence="2 3">
    <name type="scientific">Papaver nudicaule</name>
    <name type="common">Iceland poppy</name>
    <dbReference type="NCBI Taxonomy" id="74823"/>
    <lineage>
        <taxon>Eukaryota</taxon>
        <taxon>Viridiplantae</taxon>
        <taxon>Streptophyta</taxon>
        <taxon>Embryophyta</taxon>
        <taxon>Tracheophyta</taxon>
        <taxon>Spermatophyta</taxon>
        <taxon>Magnoliopsida</taxon>
        <taxon>Ranunculales</taxon>
        <taxon>Papaveraceae</taxon>
        <taxon>Papaveroideae</taxon>
        <taxon>Papaver</taxon>
    </lineage>
</organism>
<keyword evidence="1" id="KW-0812">Transmembrane</keyword>
<accession>A0AA41RT22</accession>
<gene>
    <name evidence="2" type="ORF">MKW94_029238</name>
</gene>
<dbReference type="AlphaFoldDB" id="A0AA41RT22"/>
<evidence type="ECO:0000313" key="2">
    <source>
        <dbReference type="EMBL" id="MCL7025974.1"/>
    </source>
</evidence>
<reference evidence="2" key="1">
    <citation type="submission" date="2022-03" db="EMBL/GenBank/DDBJ databases">
        <title>A functionally conserved STORR gene fusion in Papaver species that diverged 16.8 million years ago.</title>
        <authorList>
            <person name="Catania T."/>
        </authorList>
    </citation>
    <scope>NUCLEOTIDE SEQUENCE</scope>
    <source>
        <strain evidence="2">S-191538</strain>
    </source>
</reference>
<keyword evidence="1" id="KW-1133">Transmembrane helix</keyword>
<comment type="caution">
    <text evidence="2">The sequence shown here is derived from an EMBL/GenBank/DDBJ whole genome shotgun (WGS) entry which is preliminary data.</text>
</comment>
<feature type="transmembrane region" description="Helical" evidence="1">
    <location>
        <begin position="92"/>
        <end position="111"/>
    </location>
</feature>
<keyword evidence="1" id="KW-0472">Membrane</keyword>